<feature type="domain" description="SWIM-type" evidence="3">
    <location>
        <begin position="496"/>
        <end position="530"/>
    </location>
</feature>
<dbReference type="EnsemblMetazoa" id="G1518.1">
    <property type="protein sequence ID" value="G1518.1:cds"/>
    <property type="gene ID" value="G1518"/>
</dbReference>
<reference evidence="4" key="1">
    <citation type="submission" date="2022-08" db="UniProtKB">
        <authorList>
            <consortium name="EnsemblMetazoa"/>
        </authorList>
    </citation>
    <scope>IDENTIFICATION</scope>
    <source>
        <strain evidence="4">05x7-T-G4-1.051#20</strain>
    </source>
</reference>
<dbReference type="PANTHER" id="PTHR47456">
    <property type="entry name" value="PHD-TYPE DOMAIN-CONTAINING PROTEIN"/>
    <property type="match status" value="1"/>
</dbReference>
<evidence type="ECO:0000256" key="1">
    <source>
        <dbReference type="PROSITE-ProRule" id="PRU00325"/>
    </source>
</evidence>
<evidence type="ECO:0000313" key="5">
    <source>
        <dbReference type="Proteomes" id="UP000005408"/>
    </source>
</evidence>
<dbReference type="AlphaFoldDB" id="A0A8W8IS37"/>
<dbReference type="GO" id="GO:0008270">
    <property type="term" value="F:zinc ion binding"/>
    <property type="evidence" value="ECO:0007669"/>
    <property type="project" value="UniProtKB-KW"/>
</dbReference>
<dbReference type="InterPro" id="IPR029309">
    <property type="entry name" value="CaRF"/>
</dbReference>
<keyword evidence="1" id="KW-0479">Metal-binding</keyword>
<protein>
    <recommendedName>
        <fullName evidence="3">SWIM-type domain-containing protein</fullName>
    </recommendedName>
</protein>
<name>A0A8W8IS37_MAGGI</name>
<evidence type="ECO:0000259" key="3">
    <source>
        <dbReference type="PROSITE" id="PS50966"/>
    </source>
</evidence>
<keyword evidence="1" id="KW-0862">Zinc</keyword>
<dbReference type="Proteomes" id="UP000005408">
    <property type="component" value="Unassembled WGS sequence"/>
</dbReference>
<dbReference type="Pfam" id="PF21056">
    <property type="entry name" value="ZSWIM1-3_RNaseH-like"/>
    <property type="match status" value="1"/>
</dbReference>
<dbReference type="Pfam" id="PF04434">
    <property type="entry name" value="SWIM"/>
    <property type="match status" value="1"/>
</dbReference>
<feature type="region of interest" description="Disordered" evidence="2">
    <location>
        <begin position="663"/>
        <end position="688"/>
    </location>
</feature>
<dbReference type="GO" id="GO:0003700">
    <property type="term" value="F:DNA-binding transcription factor activity"/>
    <property type="evidence" value="ECO:0007669"/>
    <property type="project" value="InterPro"/>
</dbReference>
<keyword evidence="5" id="KW-1185">Reference proteome</keyword>
<organism evidence="4 5">
    <name type="scientific">Magallana gigas</name>
    <name type="common">Pacific oyster</name>
    <name type="synonym">Crassostrea gigas</name>
    <dbReference type="NCBI Taxonomy" id="29159"/>
    <lineage>
        <taxon>Eukaryota</taxon>
        <taxon>Metazoa</taxon>
        <taxon>Spiralia</taxon>
        <taxon>Lophotrochozoa</taxon>
        <taxon>Mollusca</taxon>
        <taxon>Bivalvia</taxon>
        <taxon>Autobranchia</taxon>
        <taxon>Pteriomorphia</taxon>
        <taxon>Ostreida</taxon>
        <taxon>Ostreoidea</taxon>
        <taxon>Ostreidae</taxon>
        <taxon>Magallana</taxon>
    </lineage>
</organism>
<dbReference type="PROSITE" id="PS50966">
    <property type="entry name" value="ZF_SWIM"/>
    <property type="match status" value="1"/>
</dbReference>
<dbReference type="PANTHER" id="PTHR47456:SF1">
    <property type="entry name" value="PHD-TYPE DOMAIN-CONTAINING PROTEIN"/>
    <property type="match status" value="1"/>
</dbReference>
<dbReference type="InterPro" id="IPR048324">
    <property type="entry name" value="ZSWIM1-3_RNaseH-like"/>
</dbReference>
<accession>A0A8W8IS37</accession>
<feature type="compositionally biased region" description="Basic residues" evidence="2">
    <location>
        <begin position="663"/>
        <end position="687"/>
    </location>
</feature>
<keyword evidence="1" id="KW-0863">Zinc-finger</keyword>
<sequence length="986" mass="114681">MTADSNANVVQIEGNDSAWRRKQLSKLLRQRLSEEGPLVKNLEIHITLPDPGDHRNHLTGEISGLSQPLDEAVISKIHGLVHAGVRSIDEMKRHLRLFVQEHIQTEDTIISELNRRYYPTNKDIRNHMYRALRFCQFSTEDQENIQHMVKEWEAANPADHFYYRPQFAGEDKELNGVDSRSTATSKSLLFVHQSSWQQDLLMKYGDEICLLDATYNTSKYDIPLFFLCVNTNVGYSIVASFVVANENRENIKEGLQMVKEWNPEWNPKYFMTDFDEREIWAIENTFKDCESLLCDFHREQAWTRWMKDGKHGLTTVQMEVLELLRKIAHSATENEFHGHVQNLKFSTHWKESTLLQKWFEGKWLKNAKRWVWCFRSSRLNTRVTTTNGLERQHQEFKKTYLAKYRDGSLSSTLSVLISNYLPESHKRYIQYNIQSLGEYKKYSAHIPEFLHNRPKFFLEHCMKRIPPKCPYLPVTAITSLPSGEFRVPSSDGKNFYILDLERRMPSCSCPDWSKCHLPCKHMLSIFIHFPGHSWEFLHPDYTECPHFKVDRDILKQAIEVSPPRSSRPRTDEIDNTDFEADREAENDIPRAKSSTCTKSNLRLNCIQLLKNISSSIYLVPDQEQLVHVYKSLQDSWTSMQKLVPKHKGLPVRTTSLTVKRLQTKKYRSLPSRRKRRKKHKPQGTKSRRVQEEILIGTESAEDPELYGQSVTDGGTENPHCSFDSSVPAENAAVDNSLVEDIWAQKPVGHLCSKIGPYKLSDRSFYCLKTMLPDEVPKLDDFDVLCGAVNEGSCHWCLVTEQCKRLVNALCRLSPGRDLMKGASTVSGHKISVLFENHIKAKLTEVTRLKDGRSSCYEPHWRHVRWIKRQPLNEHLEMRNSEKGIEERSKLFGKGWKELYALVLEEFGVFKPKTIIRIGYCHGHYLSMKEDKNEPLMATLEDEMGQNMNEGVRYFKDVLFVESEIFVASLVWNLTLLEAERRLYPIN</sequence>
<dbReference type="InterPro" id="IPR007527">
    <property type="entry name" value="Znf_SWIM"/>
</dbReference>
<proteinExistence type="predicted"/>
<evidence type="ECO:0000256" key="2">
    <source>
        <dbReference type="SAM" id="MobiDB-lite"/>
    </source>
</evidence>
<dbReference type="Pfam" id="PF15299">
    <property type="entry name" value="ALS2CR8"/>
    <property type="match status" value="1"/>
</dbReference>
<evidence type="ECO:0000313" key="4">
    <source>
        <dbReference type="EnsemblMetazoa" id="G1518.1:cds"/>
    </source>
</evidence>